<evidence type="ECO:0000256" key="3">
    <source>
        <dbReference type="ARBA" id="ARBA00022989"/>
    </source>
</evidence>
<dbReference type="GO" id="GO:0012505">
    <property type="term" value="C:endomembrane system"/>
    <property type="evidence" value="ECO:0007669"/>
    <property type="project" value="UniProtKB-SubCell"/>
</dbReference>
<feature type="transmembrane region" description="Helical" evidence="5">
    <location>
        <begin position="52"/>
        <end position="74"/>
    </location>
</feature>
<gene>
    <name evidence="6" type="ORF">COT42_06640</name>
</gene>
<feature type="transmembrane region" description="Helical" evidence="5">
    <location>
        <begin position="81"/>
        <end position="97"/>
    </location>
</feature>
<feature type="transmembrane region" description="Helical" evidence="5">
    <location>
        <begin position="103"/>
        <end position="131"/>
    </location>
</feature>
<feature type="transmembrane region" description="Helical" evidence="5">
    <location>
        <begin position="12"/>
        <end position="32"/>
    </location>
</feature>
<evidence type="ECO:0000256" key="4">
    <source>
        <dbReference type="ARBA" id="ARBA00023136"/>
    </source>
</evidence>
<dbReference type="AlphaFoldDB" id="A0A2H0XXM9"/>
<evidence type="ECO:0000256" key="1">
    <source>
        <dbReference type="ARBA" id="ARBA00004127"/>
    </source>
</evidence>
<dbReference type="EMBL" id="PEYM01000111">
    <property type="protein sequence ID" value="PIS28908.1"/>
    <property type="molecule type" value="Genomic_DNA"/>
</dbReference>
<keyword evidence="4 5" id="KW-0472">Membrane</keyword>
<dbReference type="Gene3D" id="1.20.120.1630">
    <property type="match status" value="1"/>
</dbReference>
<name>A0A2H0XXM9_UNCSA</name>
<keyword evidence="2 5" id="KW-0812">Transmembrane</keyword>
<evidence type="ECO:0000256" key="5">
    <source>
        <dbReference type="SAM" id="Phobius"/>
    </source>
</evidence>
<dbReference type="Pfam" id="PF04191">
    <property type="entry name" value="PEMT"/>
    <property type="match status" value="1"/>
</dbReference>
<comment type="caution">
    <text evidence="6">The sequence shown here is derived from an EMBL/GenBank/DDBJ whole genome shotgun (WGS) entry which is preliminary data.</text>
</comment>
<sequence length="182" mass="20416">MKTEPSNIKLIFTITAALVWTWLYIIIALAIGQLTGSPKLTSLPILNLFPVYLYHVLGIILLITWLPIIVVGIYTLGHRGVVGMSGHLINYGLYFYVRNPMYSGIFFVVLGSGLALGSTSTVIAALIWGLISFLECEREIADLEKRFGQEYLNYKKTSPIFVPNFFLLANDLAHKRFHKPVP</sequence>
<proteinExistence type="predicted"/>
<protein>
    <recommendedName>
        <fullName evidence="8">Isoprenylcysteine carboxylmethyltransferase family protein</fullName>
    </recommendedName>
</protein>
<evidence type="ECO:0000313" key="7">
    <source>
        <dbReference type="Proteomes" id="UP000231343"/>
    </source>
</evidence>
<dbReference type="InterPro" id="IPR007318">
    <property type="entry name" value="Phopholipid_MeTrfase"/>
</dbReference>
<organism evidence="6 7">
    <name type="scientific">Candidatus Saganbacteria bacterium CG08_land_8_20_14_0_20_45_16</name>
    <dbReference type="NCBI Taxonomy" id="2014293"/>
    <lineage>
        <taxon>Bacteria</taxon>
        <taxon>Bacillati</taxon>
        <taxon>Saganbacteria</taxon>
    </lineage>
</organism>
<reference evidence="6 7" key="1">
    <citation type="submission" date="2017-09" db="EMBL/GenBank/DDBJ databases">
        <title>Depth-based differentiation of microbial function through sediment-hosted aquifers and enrichment of novel symbionts in the deep terrestrial subsurface.</title>
        <authorList>
            <person name="Probst A.J."/>
            <person name="Ladd B."/>
            <person name="Jarett J.K."/>
            <person name="Geller-Mcgrath D.E."/>
            <person name="Sieber C.M."/>
            <person name="Emerson J.B."/>
            <person name="Anantharaman K."/>
            <person name="Thomas B.C."/>
            <person name="Malmstrom R."/>
            <person name="Stieglmeier M."/>
            <person name="Klingl A."/>
            <person name="Woyke T."/>
            <person name="Ryan C.M."/>
            <person name="Banfield J.F."/>
        </authorList>
    </citation>
    <scope>NUCLEOTIDE SEQUENCE [LARGE SCALE GENOMIC DNA]</scope>
    <source>
        <strain evidence="6">CG08_land_8_20_14_0_20_45_16</strain>
    </source>
</reference>
<evidence type="ECO:0000313" key="6">
    <source>
        <dbReference type="EMBL" id="PIS28908.1"/>
    </source>
</evidence>
<evidence type="ECO:0008006" key="8">
    <source>
        <dbReference type="Google" id="ProtNLM"/>
    </source>
</evidence>
<keyword evidence="3 5" id="KW-1133">Transmembrane helix</keyword>
<dbReference type="Proteomes" id="UP000231343">
    <property type="component" value="Unassembled WGS sequence"/>
</dbReference>
<evidence type="ECO:0000256" key="2">
    <source>
        <dbReference type="ARBA" id="ARBA00022692"/>
    </source>
</evidence>
<accession>A0A2H0XXM9</accession>
<comment type="subcellular location">
    <subcellularLocation>
        <location evidence="1">Endomembrane system</location>
        <topology evidence="1">Multi-pass membrane protein</topology>
    </subcellularLocation>
</comment>